<protein>
    <submittedName>
        <fullName evidence="1">Uncharacterized protein</fullName>
    </submittedName>
</protein>
<accession>A0A8T3B9N7</accession>
<comment type="caution">
    <text evidence="1">The sequence shown here is derived from an EMBL/GenBank/DDBJ whole genome shotgun (WGS) entry which is preliminary data.</text>
</comment>
<evidence type="ECO:0000313" key="1">
    <source>
        <dbReference type="EMBL" id="KAI0507332.1"/>
    </source>
</evidence>
<sequence length="85" mass="10062">MLGLDSTARRNDEGTKEWRRRARLGLGWCGMMKERVDEDSVLRLASAASSHDRALEDFRVLEDFRENNEAGRWYAFKYKGYRKFI</sequence>
<organism evidence="1 2">
    <name type="scientific">Dendrobium nobile</name>
    <name type="common">Orchid</name>
    <dbReference type="NCBI Taxonomy" id="94219"/>
    <lineage>
        <taxon>Eukaryota</taxon>
        <taxon>Viridiplantae</taxon>
        <taxon>Streptophyta</taxon>
        <taxon>Embryophyta</taxon>
        <taxon>Tracheophyta</taxon>
        <taxon>Spermatophyta</taxon>
        <taxon>Magnoliopsida</taxon>
        <taxon>Liliopsida</taxon>
        <taxon>Asparagales</taxon>
        <taxon>Orchidaceae</taxon>
        <taxon>Epidendroideae</taxon>
        <taxon>Malaxideae</taxon>
        <taxon>Dendrobiinae</taxon>
        <taxon>Dendrobium</taxon>
    </lineage>
</organism>
<dbReference type="Proteomes" id="UP000829196">
    <property type="component" value="Unassembled WGS sequence"/>
</dbReference>
<proteinExistence type="predicted"/>
<gene>
    <name evidence="1" type="ORF">KFK09_013454</name>
</gene>
<evidence type="ECO:0000313" key="2">
    <source>
        <dbReference type="Proteomes" id="UP000829196"/>
    </source>
</evidence>
<dbReference type="EMBL" id="JAGYWB010000010">
    <property type="protein sequence ID" value="KAI0507332.1"/>
    <property type="molecule type" value="Genomic_DNA"/>
</dbReference>
<name>A0A8T3B9N7_DENNO</name>
<keyword evidence="2" id="KW-1185">Reference proteome</keyword>
<reference evidence="1" key="1">
    <citation type="journal article" date="2022" name="Front. Genet.">
        <title>Chromosome-Scale Assembly of the Dendrobium nobile Genome Provides Insights Into the Molecular Mechanism of the Biosynthesis of the Medicinal Active Ingredient of Dendrobium.</title>
        <authorList>
            <person name="Xu Q."/>
            <person name="Niu S.-C."/>
            <person name="Li K.-L."/>
            <person name="Zheng P.-J."/>
            <person name="Zhang X.-J."/>
            <person name="Jia Y."/>
            <person name="Liu Y."/>
            <person name="Niu Y.-X."/>
            <person name="Yu L.-H."/>
            <person name="Chen D.-F."/>
            <person name="Zhang G.-Q."/>
        </authorList>
    </citation>
    <scope>NUCLEOTIDE SEQUENCE</scope>
    <source>
        <tissue evidence="1">Leaf</tissue>
    </source>
</reference>
<dbReference type="AlphaFoldDB" id="A0A8T3B9N7"/>